<keyword evidence="1" id="KW-0732">Signal</keyword>
<dbReference type="AlphaFoldDB" id="A0A316AJ04"/>
<comment type="caution">
    <text evidence="2">The sequence shown here is derived from an EMBL/GenBank/DDBJ whole genome shotgun (WGS) entry which is preliminary data.</text>
</comment>
<evidence type="ECO:0000256" key="1">
    <source>
        <dbReference type="SAM" id="SignalP"/>
    </source>
</evidence>
<organism evidence="2 3">
    <name type="scientific">Dyadobacter jejuensis</name>
    <dbReference type="NCBI Taxonomy" id="1082580"/>
    <lineage>
        <taxon>Bacteria</taxon>
        <taxon>Pseudomonadati</taxon>
        <taxon>Bacteroidota</taxon>
        <taxon>Cytophagia</taxon>
        <taxon>Cytophagales</taxon>
        <taxon>Spirosomataceae</taxon>
        <taxon>Dyadobacter</taxon>
    </lineage>
</organism>
<evidence type="ECO:0000313" key="3">
    <source>
        <dbReference type="Proteomes" id="UP000245880"/>
    </source>
</evidence>
<accession>A0A316AJ04</accession>
<sequence length="289" mass="32037">MSRLASFLYLLMIALGLASCDPGVSIENIDAENLLCVTSFISPQDSTLTAYVYRARSNGDVAGRVSVLEKNATVVISDGKKEVFLIFDPILRTYKALNPFGAATDGTVFQLRVSTPDGVAVSAQSVLPPKPQKPVVTSQVKDGWNVFKMVWQNDIDYPYYDVEGVWSSDIGDSIYNYFGPDISVNFERDPYDYIPSDKQLNGANSISFLTSTDLDFPGSLQASLRVINVEESNFKYWKTYREYRNWGFNVDGGIIPNFQSPVRVYSNIDGGFGVFTSQNASEPVEVVLK</sequence>
<feature type="chain" id="PRO_5016269790" evidence="1">
    <location>
        <begin position="21"/>
        <end position="289"/>
    </location>
</feature>
<dbReference type="Proteomes" id="UP000245880">
    <property type="component" value="Unassembled WGS sequence"/>
</dbReference>
<dbReference type="EMBL" id="QGDT01000006">
    <property type="protein sequence ID" value="PWJ57676.1"/>
    <property type="molecule type" value="Genomic_DNA"/>
</dbReference>
<dbReference type="InterPro" id="IPR025345">
    <property type="entry name" value="DUF4249"/>
</dbReference>
<gene>
    <name evidence="2" type="ORF">CLV98_106148</name>
</gene>
<feature type="signal peptide" evidence="1">
    <location>
        <begin position="1"/>
        <end position="20"/>
    </location>
</feature>
<evidence type="ECO:0000313" key="2">
    <source>
        <dbReference type="EMBL" id="PWJ57676.1"/>
    </source>
</evidence>
<dbReference type="RefSeq" id="WP_109674833.1">
    <property type="nucleotide sequence ID" value="NZ_QGDT01000006.1"/>
</dbReference>
<keyword evidence="3" id="KW-1185">Reference proteome</keyword>
<dbReference type="PROSITE" id="PS51257">
    <property type="entry name" value="PROKAR_LIPOPROTEIN"/>
    <property type="match status" value="1"/>
</dbReference>
<reference evidence="2 3" key="1">
    <citation type="submission" date="2018-03" db="EMBL/GenBank/DDBJ databases">
        <title>Genomic Encyclopedia of Archaeal and Bacterial Type Strains, Phase II (KMG-II): from individual species to whole genera.</title>
        <authorList>
            <person name="Goeker M."/>
        </authorList>
    </citation>
    <scope>NUCLEOTIDE SEQUENCE [LARGE SCALE GENOMIC DNA]</scope>
    <source>
        <strain evidence="2 3">DSM 100346</strain>
    </source>
</reference>
<proteinExistence type="predicted"/>
<dbReference type="OrthoDB" id="1115009at2"/>
<protein>
    <submittedName>
        <fullName evidence="2">Uncharacterized protein DUF4249</fullName>
    </submittedName>
</protein>
<name>A0A316AJ04_9BACT</name>
<dbReference type="Pfam" id="PF14054">
    <property type="entry name" value="DUF4249"/>
    <property type="match status" value="1"/>
</dbReference>